<keyword evidence="15" id="KW-1185">Reference proteome</keyword>
<comment type="catalytic activity">
    <reaction evidence="9 10">
        <text>N(6)-acetyl-L-lysyl-[histone] + H2O = L-lysyl-[histone] + acetate</text>
        <dbReference type="Rhea" id="RHEA:58196"/>
        <dbReference type="Rhea" id="RHEA-COMP:9845"/>
        <dbReference type="Rhea" id="RHEA-COMP:11338"/>
        <dbReference type="ChEBI" id="CHEBI:15377"/>
        <dbReference type="ChEBI" id="CHEBI:29969"/>
        <dbReference type="ChEBI" id="CHEBI:30089"/>
        <dbReference type="ChEBI" id="CHEBI:61930"/>
        <dbReference type="EC" id="3.5.1.98"/>
    </reaction>
</comment>
<sequence length="756" mass="84955">MDQDHKMDIDSNNGSSNVPKKRTLDELQNPVDPIIKTEQQNTTSADRKLLYNQPQQNKDFSDESDVIVPLTKPDLHYVPLKTGLCYDVRMRYHAKIFTSYFEYIDPHPEDPRRIYRIYKILAEHGLINDKTLSGRDDIGELMLKIPVREASREEILLVHTEEHLKFIESTQAMSKEELLKETEKGDSVYFNNDSLLSAKLSCGGAIEACKAVVEGRVKNSLAVVRPPGHHAEPDAPGGFCLFSNVAVAAKSILTNYPESVRRIIILDWDVHHGNGTQKAFINDPRVLYISLHRYEQGKYYPGTQAGGADQVGEGKGVGFNVNIPWPVGGVGDADYIYAFRKVIMPICYEFNSDLVIISSGFDAADGDVIGGCHVSPAGYGHMTHYLKSLNKGNLCVVLEGGYNLDSIAKSALRVAKVLLGEPPEELKDMTPKSETIEVIDDVIKIQSRYWKSLKPGYYGRDFNLTSIMGEPESLAKAATGPTFEEMALAHERVNDSVRTHQKTTLFDNNNFVALPIVSEKRGEASLQNEILCTKGIYDADKIIIIIHDPSRIWSRRDPVTGDLDTSQSVVVDQSQRFIDWAQKEHFGIIDVNIPLTITGENELNYNNITSSQDALLYLWDNYIQYFKVSKIAFVGVGDAYNGVVHLCGHRDVRTLVKASINFLDKPTALRAVVSTIDESVTDWFYRNSLVFTSHKHPCWGDIEKNGSNQKRPRKKYGRVIRADVENLDSVIDERFEEACDFILDSVEDYETESESE</sequence>
<dbReference type="PIRSF" id="PIRSF037919">
    <property type="entry name" value="HDAC_II_yeast"/>
    <property type="match status" value="1"/>
</dbReference>
<evidence type="ECO:0000259" key="12">
    <source>
        <dbReference type="Pfam" id="PF00850"/>
    </source>
</evidence>
<keyword evidence="4 10" id="KW-0378">Hydrolase</keyword>
<dbReference type="PRINTS" id="PR01270">
    <property type="entry name" value="HDASUPER"/>
</dbReference>
<keyword evidence="6 10" id="KW-0805">Transcription regulation</keyword>
<gene>
    <name evidence="14" type="ORF">Amon01_000124100</name>
</gene>
<dbReference type="PANTHER" id="PTHR10625:SF5">
    <property type="entry name" value="HISTONE DEACETYLASE"/>
    <property type="match status" value="1"/>
</dbReference>
<evidence type="ECO:0000259" key="13">
    <source>
        <dbReference type="Pfam" id="PF09757"/>
    </source>
</evidence>
<keyword evidence="7 10" id="KW-0804">Transcription</keyword>
<dbReference type="InterPro" id="IPR019154">
    <property type="entry name" value="Arb2-like_domain"/>
</dbReference>
<feature type="domain" description="Histone deacetylase" evidence="12">
    <location>
        <begin position="107"/>
        <end position="417"/>
    </location>
</feature>
<keyword evidence="8 10" id="KW-0539">Nucleus</keyword>
<dbReference type="FunFam" id="3.40.800.20:FF:000005">
    <property type="entry name" value="histone deacetylase 6"/>
    <property type="match status" value="1"/>
</dbReference>
<dbReference type="InterPro" id="IPR017321">
    <property type="entry name" value="Hist_deAcase_II_yeast"/>
</dbReference>
<evidence type="ECO:0000256" key="10">
    <source>
        <dbReference type="PIRNR" id="PIRNR037919"/>
    </source>
</evidence>
<proteinExistence type="inferred from homology"/>
<dbReference type="AlphaFoldDB" id="A0A9W6YT32"/>
<organism evidence="14 15">
    <name type="scientific">Ambrosiozyma monospora</name>
    <name type="common">Yeast</name>
    <name type="synonym">Endomycopsis monosporus</name>
    <dbReference type="NCBI Taxonomy" id="43982"/>
    <lineage>
        <taxon>Eukaryota</taxon>
        <taxon>Fungi</taxon>
        <taxon>Dikarya</taxon>
        <taxon>Ascomycota</taxon>
        <taxon>Saccharomycotina</taxon>
        <taxon>Pichiomycetes</taxon>
        <taxon>Pichiales</taxon>
        <taxon>Pichiaceae</taxon>
        <taxon>Ambrosiozyma</taxon>
    </lineage>
</organism>
<dbReference type="InterPro" id="IPR023801">
    <property type="entry name" value="His_deacetylse_dom"/>
</dbReference>
<accession>A0A9W6YT32</accession>
<dbReference type="EMBL" id="BSXU01000370">
    <property type="protein sequence ID" value="GMG20444.1"/>
    <property type="molecule type" value="Genomic_DNA"/>
</dbReference>
<evidence type="ECO:0000256" key="11">
    <source>
        <dbReference type="SAM" id="MobiDB-lite"/>
    </source>
</evidence>
<dbReference type="InterPro" id="IPR037138">
    <property type="entry name" value="His_deacetylse_dom_sf"/>
</dbReference>
<dbReference type="OrthoDB" id="424012at2759"/>
<dbReference type="GO" id="GO:0040029">
    <property type="term" value="P:epigenetic regulation of gene expression"/>
    <property type="evidence" value="ECO:0007669"/>
    <property type="project" value="TreeGrafter"/>
</dbReference>
<dbReference type="InterPro" id="IPR000286">
    <property type="entry name" value="HDACs"/>
</dbReference>
<keyword evidence="3 10" id="KW-0678">Repressor</keyword>
<dbReference type="Pfam" id="PF00850">
    <property type="entry name" value="Hist_deacetyl"/>
    <property type="match status" value="1"/>
</dbReference>
<evidence type="ECO:0000256" key="2">
    <source>
        <dbReference type="ARBA" id="ARBA00007738"/>
    </source>
</evidence>
<evidence type="ECO:0000256" key="3">
    <source>
        <dbReference type="ARBA" id="ARBA00022491"/>
    </source>
</evidence>
<evidence type="ECO:0000313" key="14">
    <source>
        <dbReference type="EMBL" id="GMG20444.1"/>
    </source>
</evidence>
<evidence type="ECO:0000256" key="8">
    <source>
        <dbReference type="ARBA" id="ARBA00023242"/>
    </source>
</evidence>
<dbReference type="InterPro" id="IPR023696">
    <property type="entry name" value="Ureohydrolase_dom_sf"/>
</dbReference>
<dbReference type="Proteomes" id="UP001165063">
    <property type="component" value="Unassembled WGS sequence"/>
</dbReference>
<evidence type="ECO:0000256" key="4">
    <source>
        <dbReference type="ARBA" id="ARBA00022801"/>
    </source>
</evidence>
<evidence type="ECO:0000313" key="15">
    <source>
        <dbReference type="Proteomes" id="UP001165063"/>
    </source>
</evidence>
<dbReference type="Pfam" id="PF09757">
    <property type="entry name" value="Arb2-like"/>
    <property type="match status" value="1"/>
</dbReference>
<comment type="caution">
    <text evidence="14">The sequence shown here is derived from an EMBL/GenBank/DDBJ whole genome shotgun (WGS) entry which is preliminary data.</text>
</comment>
<dbReference type="SUPFAM" id="SSF52768">
    <property type="entry name" value="Arginase/deacetylase"/>
    <property type="match status" value="1"/>
</dbReference>
<evidence type="ECO:0000256" key="9">
    <source>
        <dbReference type="ARBA" id="ARBA00048287"/>
    </source>
</evidence>
<dbReference type="EC" id="3.5.1.98" evidence="10"/>
<name>A0A9W6YT32_AMBMO</name>
<feature type="domain" description="Arb2-like" evidence="13">
    <location>
        <begin position="492"/>
        <end position="748"/>
    </location>
</feature>
<evidence type="ECO:0000256" key="1">
    <source>
        <dbReference type="ARBA" id="ARBA00004123"/>
    </source>
</evidence>
<comment type="similarity">
    <text evidence="2 10">Belongs to the histone deacetylase family. HD type 2 subfamily.</text>
</comment>
<evidence type="ECO:0000256" key="5">
    <source>
        <dbReference type="ARBA" id="ARBA00022853"/>
    </source>
</evidence>
<comment type="subcellular location">
    <subcellularLocation>
        <location evidence="1 10">Nucleus</location>
    </subcellularLocation>
</comment>
<feature type="region of interest" description="Disordered" evidence="11">
    <location>
        <begin position="1"/>
        <end position="47"/>
    </location>
</feature>
<dbReference type="GO" id="GO:0000118">
    <property type="term" value="C:histone deacetylase complex"/>
    <property type="evidence" value="ECO:0007669"/>
    <property type="project" value="TreeGrafter"/>
</dbReference>
<evidence type="ECO:0000256" key="7">
    <source>
        <dbReference type="ARBA" id="ARBA00023163"/>
    </source>
</evidence>
<reference evidence="14" key="1">
    <citation type="submission" date="2023-04" db="EMBL/GenBank/DDBJ databases">
        <title>Ambrosiozyma monospora NBRC 1965.</title>
        <authorList>
            <person name="Ichikawa N."/>
            <person name="Sato H."/>
            <person name="Tonouchi N."/>
        </authorList>
    </citation>
    <scope>NUCLEOTIDE SEQUENCE</scope>
    <source>
        <strain evidence="14">NBRC 1965</strain>
    </source>
</reference>
<dbReference type="Gene3D" id="3.40.800.20">
    <property type="entry name" value="Histone deacetylase domain"/>
    <property type="match status" value="1"/>
</dbReference>
<protein>
    <recommendedName>
        <fullName evidence="10">Histone deacetylase</fullName>
        <ecNumber evidence="10">3.5.1.98</ecNumber>
    </recommendedName>
</protein>
<evidence type="ECO:0000256" key="6">
    <source>
        <dbReference type="ARBA" id="ARBA00023015"/>
    </source>
</evidence>
<comment type="function">
    <text evidence="10">Responsible for the deacetylation of lysine residues on the N-terminal part of the core histones (H2A, H2B, H3 and H4). Histone deacetylation gives a tag for epigenetic repression and plays an important role in transcriptional regulation, cell cycle progression and developmental events.</text>
</comment>
<dbReference type="GO" id="GO:0031078">
    <property type="term" value="F:histone H3K14 deacetylase activity, hydrolytic mechanism"/>
    <property type="evidence" value="ECO:0007669"/>
    <property type="project" value="UniProtKB-UniRule"/>
</dbReference>
<keyword evidence="5 10" id="KW-0156">Chromatin regulator</keyword>
<dbReference type="PANTHER" id="PTHR10625">
    <property type="entry name" value="HISTONE DEACETYLASE HDAC1-RELATED"/>
    <property type="match status" value="1"/>
</dbReference>